<keyword evidence="2" id="KW-0812">Transmembrane</keyword>
<evidence type="ECO:0000256" key="1">
    <source>
        <dbReference type="SAM" id="MobiDB-lite"/>
    </source>
</evidence>
<protein>
    <submittedName>
        <fullName evidence="5">DUF4159 domain-containing protein</fullName>
    </submittedName>
</protein>
<proteinExistence type="predicted"/>
<evidence type="ECO:0000259" key="4">
    <source>
        <dbReference type="Pfam" id="PF13709"/>
    </source>
</evidence>
<feature type="transmembrane region" description="Helical" evidence="2">
    <location>
        <begin position="6"/>
        <end position="27"/>
    </location>
</feature>
<dbReference type="InterPro" id="IPR025297">
    <property type="entry name" value="DUF4159"/>
</dbReference>
<accession>A0ABS6WJK5</accession>
<gene>
    <name evidence="5" type="ORF">KY465_02415</name>
</gene>
<evidence type="ECO:0000313" key="5">
    <source>
        <dbReference type="EMBL" id="MBW3096128.1"/>
    </source>
</evidence>
<reference evidence="5" key="1">
    <citation type="submission" date="2021-07" db="EMBL/GenBank/DDBJ databases">
        <title>Pseudohoeflea marina sp. nov. a polyhydroxyalcanoate-producing bacterium.</title>
        <authorList>
            <person name="Zheng W."/>
            <person name="Yu S."/>
            <person name="Huang Y."/>
        </authorList>
    </citation>
    <scope>NUCLEOTIDE SEQUENCE</scope>
    <source>
        <strain evidence="5">DP4N28-3</strain>
    </source>
</reference>
<dbReference type="Pfam" id="PF13709">
    <property type="entry name" value="DUF4159"/>
    <property type="match status" value="1"/>
</dbReference>
<comment type="caution">
    <text evidence="5">The sequence shown here is derived from an EMBL/GenBank/DDBJ whole genome shotgun (WGS) entry which is preliminary data.</text>
</comment>
<keyword evidence="2" id="KW-0472">Membrane</keyword>
<feature type="domain" description="Aerotolerance regulator N-terminal" evidence="3">
    <location>
        <begin position="7"/>
        <end position="80"/>
    </location>
</feature>
<keyword evidence="6" id="KW-1185">Reference proteome</keyword>
<sequence>MSALPLAFGAPLLLFGLLALPVIWWLLRMTPPRPQREAFAPLPILARVLKADHTPAHSPWWLTALRLLVAALIIFALAEPILNPRSQTLSRTGPLVLMIDNGWAAAPDWSERVESAEALLAEAREAELPVLIAFTAERRHEPTPTTAEAALEQLRAAEPRSWQPARASAVDAIITALADTAPGTIAILSDGVAEGQSAAADEQTTAPDDDAAAFERLFALGASDIQIFARTGSAPVALTAASNAANGFEVTAARLPEAGARDITLIARDNRGRDVARGALTFAAGEMTASGRLDAPFELRNDIARLEVVAARTAAGVRLIDDSARRRRVALISGAPADQSQPLLAPLYYIDNALSPFAELRRADSADLAIAVPKLLATNPNVIIMADIGVPQTIGAPSELSPSASADTSAWPAALSEWVRRGGTLIRFAGPRLAAASGDDPLIPVRLRRGERELGGALSWDEPQPLAAYPTAGPFSGLPTPGNVTVKRQVLAEPSADLAARTWASLADGTPLVTAAPRGDGRIVLFHVTAEAGWSNLPISGHFVEMLRRIVQLSNVSRATIEAQDASASTSSDSAAGQALLPPWRLLDASGRLVPANGDARPLDLSAARPQPGPDSPPGLYGNEDGHVALNLFAPGESLRSLVIPAPAAPLTRLPIGSSETIPLTPWLFAAALFGLIADTLIVLILAGGLSRLRSRAGLLQRSRVALALLAALAVSLVPALQPASAQQNAGAPAAASDARAGDAHILEQLDTTHLAYVLTGDDTVDATSRAGLDGLSTYLANRTALEPGAAVGVDIERDELAFYPLIYWPMSEQAPFPTEAAISRIDAYMRSGGSVLFDTRDRIDSLGAGTTGPTRRLQIILSGLDIPALEPVPSDHVLTKAFYLLDTFPGRYADGPLWVEAIGEGGPDGDRPARGGDGVSSILITGNDLAAAWAQDAAGNPLFATVPNDPWQREYAYRAGVNIVMYMLTGNYKADQVHIPALLERLGQ</sequence>
<feature type="transmembrane region" description="Helical" evidence="2">
    <location>
        <begin position="60"/>
        <end position="78"/>
    </location>
</feature>
<dbReference type="CDD" id="cd03143">
    <property type="entry name" value="A4_beta-galactosidase_middle_domain"/>
    <property type="match status" value="1"/>
</dbReference>
<feature type="transmembrane region" description="Helical" evidence="2">
    <location>
        <begin position="705"/>
        <end position="721"/>
    </location>
</feature>
<name>A0ABS6WJK5_9HYPH</name>
<organism evidence="5 6">
    <name type="scientific">Pseudohoeflea coraliihabitans</name>
    <dbReference type="NCBI Taxonomy" id="2860393"/>
    <lineage>
        <taxon>Bacteria</taxon>
        <taxon>Pseudomonadati</taxon>
        <taxon>Pseudomonadota</taxon>
        <taxon>Alphaproteobacteria</taxon>
        <taxon>Hyphomicrobiales</taxon>
        <taxon>Rhizobiaceae</taxon>
        <taxon>Pseudohoeflea</taxon>
    </lineage>
</organism>
<dbReference type="InterPro" id="IPR024163">
    <property type="entry name" value="Aerotolerance_reg_N"/>
</dbReference>
<dbReference type="NCBIfam" id="TIGR02226">
    <property type="entry name" value="two_anch"/>
    <property type="match status" value="1"/>
</dbReference>
<dbReference type="PANTHER" id="PTHR37464">
    <property type="entry name" value="BLL2463 PROTEIN"/>
    <property type="match status" value="1"/>
</dbReference>
<dbReference type="RefSeq" id="WP_219158067.1">
    <property type="nucleotide sequence ID" value="NZ_JAHWQX010000001.1"/>
</dbReference>
<feature type="domain" description="DUF4159" evidence="4">
    <location>
        <begin position="754"/>
        <end position="969"/>
    </location>
</feature>
<dbReference type="PANTHER" id="PTHR37464:SF1">
    <property type="entry name" value="BLL2463 PROTEIN"/>
    <property type="match status" value="1"/>
</dbReference>
<evidence type="ECO:0000313" key="6">
    <source>
        <dbReference type="Proteomes" id="UP001430804"/>
    </source>
</evidence>
<keyword evidence="2" id="KW-1133">Transmembrane helix</keyword>
<feature type="region of interest" description="Disordered" evidence="1">
    <location>
        <begin position="600"/>
        <end position="621"/>
    </location>
</feature>
<evidence type="ECO:0000256" key="2">
    <source>
        <dbReference type="SAM" id="Phobius"/>
    </source>
</evidence>
<dbReference type="Pfam" id="PF07584">
    <property type="entry name" value="BatA"/>
    <property type="match status" value="1"/>
</dbReference>
<evidence type="ECO:0000259" key="3">
    <source>
        <dbReference type="Pfam" id="PF07584"/>
    </source>
</evidence>
<dbReference type="EMBL" id="JAHWQX010000001">
    <property type="protein sequence ID" value="MBW3096128.1"/>
    <property type="molecule type" value="Genomic_DNA"/>
</dbReference>
<feature type="transmembrane region" description="Helical" evidence="2">
    <location>
        <begin position="667"/>
        <end position="693"/>
    </location>
</feature>
<dbReference type="Proteomes" id="UP001430804">
    <property type="component" value="Unassembled WGS sequence"/>
</dbReference>
<dbReference type="InterPro" id="IPR011933">
    <property type="entry name" value="Double_TM_dom"/>
</dbReference>